<feature type="compositionally biased region" description="Polar residues" evidence="2">
    <location>
        <begin position="35"/>
        <end position="49"/>
    </location>
</feature>
<feature type="compositionally biased region" description="Pro residues" evidence="2">
    <location>
        <begin position="248"/>
        <end position="257"/>
    </location>
</feature>
<evidence type="ECO:0000313" key="5">
    <source>
        <dbReference type="Proteomes" id="UP001370758"/>
    </source>
</evidence>
<feature type="compositionally biased region" description="Low complexity" evidence="2">
    <location>
        <begin position="50"/>
        <end position="61"/>
    </location>
</feature>
<dbReference type="Gene3D" id="1.10.246.220">
    <property type="match status" value="1"/>
</dbReference>
<dbReference type="Pfam" id="PF00249">
    <property type="entry name" value="Myb_DNA-binding"/>
    <property type="match status" value="1"/>
</dbReference>
<dbReference type="AlphaFoldDB" id="A0AAV9VVW4"/>
<dbReference type="PANTHER" id="PTHR46734">
    <property type="entry name" value="TELOMERIC REPEAT-BINDING FACTOR 1 TERF1"/>
    <property type="match status" value="1"/>
</dbReference>
<dbReference type="Gene3D" id="1.10.10.60">
    <property type="entry name" value="Homeodomain-like"/>
    <property type="match status" value="1"/>
</dbReference>
<feature type="compositionally biased region" description="Low complexity" evidence="2">
    <location>
        <begin position="113"/>
        <end position="137"/>
    </location>
</feature>
<dbReference type="SMART" id="SM00717">
    <property type="entry name" value="SANT"/>
    <property type="match status" value="2"/>
</dbReference>
<feature type="compositionally biased region" description="Basic residues" evidence="2">
    <location>
        <begin position="233"/>
        <end position="242"/>
    </location>
</feature>
<proteinExistence type="predicted"/>
<comment type="caution">
    <text evidence="4">The sequence shown here is derived from an EMBL/GenBank/DDBJ whole genome shotgun (WGS) entry which is preliminary data.</text>
</comment>
<feature type="compositionally biased region" description="Basic residues" evidence="2">
    <location>
        <begin position="147"/>
        <end position="156"/>
    </location>
</feature>
<evidence type="ECO:0000256" key="2">
    <source>
        <dbReference type="SAM" id="MobiDB-lite"/>
    </source>
</evidence>
<keyword evidence="5" id="KW-1185">Reference proteome</keyword>
<feature type="region of interest" description="Disordered" evidence="2">
    <location>
        <begin position="374"/>
        <end position="393"/>
    </location>
</feature>
<dbReference type="InterPro" id="IPR009057">
    <property type="entry name" value="Homeodomain-like_sf"/>
</dbReference>
<dbReference type="CDD" id="cd11660">
    <property type="entry name" value="SANT_TRF"/>
    <property type="match status" value="1"/>
</dbReference>
<reference evidence="4 5" key="1">
    <citation type="submission" date="2023-08" db="EMBL/GenBank/DDBJ databases">
        <authorList>
            <person name="Palmer J.M."/>
        </authorList>
    </citation>
    <scope>NUCLEOTIDE SEQUENCE [LARGE SCALE GENOMIC DNA]</scope>
    <source>
        <strain evidence="4 5">TWF481</strain>
    </source>
</reference>
<dbReference type="InterPro" id="IPR001005">
    <property type="entry name" value="SANT/Myb"/>
</dbReference>
<dbReference type="PROSITE" id="PS50090">
    <property type="entry name" value="MYB_LIKE"/>
    <property type="match status" value="2"/>
</dbReference>
<organism evidence="4 5">
    <name type="scientific">Arthrobotrys musiformis</name>
    <dbReference type="NCBI Taxonomy" id="47236"/>
    <lineage>
        <taxon>Eukaryota</taxon>
        <taxon>Fungi</taxon>
        <taxon>Dikarya</taxon>
        <taxon>Ascomycota</taxon>
        <taxon>Pezizomycotina</taxon>
        <taxon>Orbiliomycetes</taxon>
        <taxon>Orbiliales</taxon>
        <taxon>Orbiliaceae</taxon>
        <taxon>Arthrobotrys</taxon>
    </lineage>
</organism>
<dbReference type="PANTHER" id="PTHR46734:SF1">
    <property type="entry name" value="TELOMERIC REPEAT-BINDING FACTOR 1"/>
    <property type="match status" value="1"/>
</dbReference>
<feature type="region of interest" description="Disordered" evidence="2">
    <location>
        <begin position="233"/>
        <end position="257"/>
    </location>
</feature>
<feature type="domain" description="Myb-like" evidence="3">
    <location>
        <begin position="151"/>
        <end position="206"/>
    </location>
</feature>
<dbReference type="EMBL" id="JAVHJL010000011">
    <property type="protein sequence ID" value="KAK6496372.1"/>
    <property type="molecule type" value="Genomic_DNA"/>
</dbReference>
<feature type="region of interest" description="Disordered" evidence="2">
    <location>
        <begin position="1"/>
        <end position="157"/>
    </location>
</feature>
<accession>A0AAV9VVW4</accession>
<dbReference type="InterPro" id="IPR052450">
    <property type="entry name" value="TRBD-Containing_Protein"/>
</dbReference>
<evidence type="ECO:0000313" key="4">
    <source>
        <dbReference type="EMBL" id="KAK6496372.1"/>
    </source>
</evidence>
<gene>
    <name evidence="4" type="ORF">TWF481_002397</name>
</gene>
<dbReference type="SUPFAM" id="SSF46689">
    <property type="entry name" value="Homeodomain-like"/>
    <property type="match status" value="2"/>
</dbReference>
<evidence type="ECO:0000256" key="1">
    <source>
        <dbReference type="ARBA" id="ARBA00023242"/>
    </source>
</evidence>
<protein>
    <recommendedName>
        <fullName evidence="3">Myb-like domain-containing protein</fullName>
    </recommendedName>
</protein>
<dbReference type="Proteomes" id="UP001370758">
    <property type="component" value="Unassembled WGS sequence"/>
</dbReference>
<evidence type="ECO:0000259" key="3">
    <source>
        <dbReference type="PROSITE" id="PS50090"/>
    </source>
</evidence>
<name>A0AAV9VVW4_9PEZI</name>
<sequence>MASPEPDYDPDFDDLFGDDLFGGSPSPLADDHYSSSHAGSPSLQPTPSDVTPVTSLPTLLLPAPPAQVNHYQAPPVGFQLYLPSPPASQPASEGPVPGQLFLPSGGSSFGATSVPPLASVSASPGDAASPESAASPSTGEDGGANGPRKRRKYKPRRNWEREETIRLVKGVEKYGIGAWSRIWADEEFDLSHRTPWDLKDRFRTMWPDEYGGARDVATFFKLDFDAAVRHKKLNRKKTKRKGAGVEGPPAPAPEMPPAPVVLAATTATGRRRVTKRKGTDWSAEEEADLLTAFHRYGRVWRTAAADRGLAFYGRSISDLKDRFAELYPELAGDRPAVPSKPLLVPLDQATAFERGLHNGFGTQGVTRLRAQRISGTVPGPSRPVAPNDGTPGVGGIVHPPAREVGVRPNTYTPEGIVGQDLGFPSPIAALSPILSPAAAEFAAGCRPPTTPTTPIELADLLQLFTPPPPVSELGQIPEAPPVA</sequence>
<feature type="compositionally biased region" description="Acidic residues" evidence="2">
    <location>
        <begin position="1"/>
        <end position="17"/>
    </location>
</feature>
<keyword evidence="1" id="KW-0539">Nucleus</keyword>
<feature type="domain" description="Myb-like" evidence="3">
    <location>
        <begin position="273"/>
        <end position="327"/>
    </location>
</feature>